<dbReference type="PANTHER" id="PTHR43775">
    <property type="entry name" value="FATTY ACID SYNTHASE"/>
    <property type="match status" value="1"/>
</dbReference>
<dbReference type="PROSITE" id="PS50075">
    <property type="entry name" value="CARRIER"/>
    <property type="match status" value="1"/>
</dbReference>
<dbReference type="InterPro" id="IPR036736">
    <property type="entry name" value="ACP-like_sf"/>
</dbReference>
<dbReference type="InterPro" id="IPR016036">
    <property type="entry name" value="Malonyl_transacylase_ACP-bd"/>
</dbReference>
<evidence type="ECO:0000256" key="4">
    <source>
        <dbReference type="ARBA" id="ARBA00022679"/>
    </source>
</evidence>
<accession>A0ABN2VP42</accession>
<organism evidence="12 13">
    <name type="scientific">Streptomyces albiaxialis</name>
    <dbReference type="NCBI Taxonomy" id="329523"/>
    <lineage>
        <taxon>Bacteria</taxon>
        <taxon>Bacillati</taxon>
        <taxon>Actinomycetota</taxon>
        <taxon>Actinomycetes</taxon>
        <taxon>Kitasatosporales</taxon>
        <taxon>Streptomycetaceae</taxon>
        <taxon>Streptomyces</taxon>
    </lineage>
</organism>
<keyword evidence="2" id="KW-0596">Phosphopantetheine</keyword>
<evidence type="ECO:0000256" key="3">
    <source>
        <dbReference type="ARBA" id="ARBA00022553"/>
    </source>
</evidence>
<dbReference type="InterPro" id="IPR014043">
    <property type="entry name" value="Acyl_transferase_dom"/>
</dbReference>
<feature type="region of interest" description="C-terminal hotdog fold" evidence="8">
    <location>
        <begin position="380"/>
        <end position="523"/>
    </location>
</feature>
<proteinExistence type="predicted"/>
<keyword evidence="13" id="KW-1185">Reference proteome</keyword>
<feature type="domain" description="Carrier" evidence="10">
    <location>
        <begin position="987"/>
        <end position="1062"/>
    </location>
</feature>
<evidence type="ECO:0000259" key="11">
    <source>
        <dbReference type="PROSITE" id="PS52019"/>
    </source>
</evidence>
<gene>
    <name evidence="12" type="ORF">GCM10009801_16430</name>
</gene>
<evidence type="ECO:0000256" key="9">
    <source>
        <dbReference type="SAM" id="MobiDB-lite"/>
    </source>
</evidence>
<keyword evidence="7" id="KW-0012">Acyltransferase</keyword>
<comment type="pathway">
    <text evidence="1">Antibiotic biosynthesis.</text>
</comment>
<dbReference type="Gene3D" id="3.40.50.720">
    <property type="entry name" value="NAD(P)-binding Rossmann-like Domain"/>
    <property type="match status" value="1"/>
</dbReference>
<dbReference type="InterPro" id="IPR036291">
    <property type="entry name" value="NAD(P)-bd_dom_sf"/>
</dbReference>
<feature type="domain" description="PKS/mFAS DH" evidence="11">
    <location>
        <begin position="236"/>
        <end position="523"/>
    </location>
</feature>
<dbReference type="Pfam" id="PF00550">
    <property type="entry name" value="PP-binding"/>
    <property type="match status" value="1"/>
</dbReference>
<reference evidence="12 13" key="1">
    <citation type="journal article" date="2019" name="Int. J. Syst. Evol. Microbiol.">
        <title>The Global Catalogue of Microorganisms (GCM) 10K type strain sequencing project: providing services to taxonomists for standard genome sequencing and annotation.</title>
        <authorList>
            <consortium name="The Broad Institute Genomics Platform"/>
            <consortium name="The Broad Institute Genome Sequencing Center for Infectious Disease"/>
            <person name="Wu L."/>
            <person name="Ma J."/>
        </authorList>
    </citation>
    <scope>NUCLEOTIDE SEQUENCE [LARGE SCALE GENOMIC DNA]</scope>
    <source>
        <strain evidence="12 13">JCM 15478</strain>
    </source>
</reference>
<dbReference type="Pfam" id="PF22953">
    <property type="entry name" value="SpnB_Rossmann"/>
    <property type="match status" value="1"/>
</dbReference>
<dbReference type="InterPro" id="IPR055123">
    <property type="entry name" value="SpnB-like_Rossmann"/>
</dbReference>
<sequence>MASLGIGRERAEELLASHPEVGVAGVNGPSSTVVSGPPEAVAAVVEVVKGAGGRARLVEVDYASHGPQVDEITGELGEVLAGVEPVRAPVAFYSTVTGARIETTGLDTGYWITNLRRPVRFADTVHALLDAGHRVFIEASPHPVLTLGMQETFEQAGVEVAVTVPTLRRDEGGSDQVAYALAQAYVAGVPVDWTTWLDEQPVVELPTYPFQHKRYWLEAGAGAGGAGAAGLGRTAHALLPASVRLSDGGLVLAGRIRAGTGGWLTGHTVAGMPVVPGGALAEWVLRAGDEVGCGEVRELTLREPLIPPEAGGGLLLQVSVEPPDSDGLRGVRVSSCAERDGDGGGAQSWTLHAAGLLAPHDGAPQGQEPDGDGTRPPAGARPVALDGFYERAEAAGCAYGPEFRGLRALWRNGHDLYAEVQRPEGRGGDEGFGIHPALLEAALQPAVLGDQGGTRLWTPFAWSGVSLWARGATTARVRLTPLAPESAADDRREVRVEIADAVGAPVMTVESVVLRPLDADALRAAGRRARGAGLRAAAWTPLALAGTDGTADGQWPVIDGRAYAEGRAPVTDALEGGPSVVLADVHSGSASGLVDAESAFALVREWLAEPRAVDATLVLLTRGAVDVGVPGDGTALDPVRAGFWGRLRHVQEQHPGRFLLLDLDPAQESGTTDPALRAAVSAAVERGEPQLALRAGRVLAPRWTRDEGGRPEVPDAAAPGTVLVSGGTGAWGGRVAEYLSRTGRAARLLLVSRRGPEAPGAAALAARIEERGVPVRVVAADLSEPGQAAALVASVDPAYPLTGVVHAAGTREGTSEQVWRTKATVAAELHAATEGVPSVRWFALFSEPDAAAVNEAGDGVGDEDGGALDHAAARAYCDALAAHRHALGLPATSVLWTDPEGADGTVGADGTEERTLDAVLPHPASHLLVGGAAGTRAVTVPAASPHSLVVTRPETVRRRGAAADAGDGRPEDWAARLAGLGQDERRRALLDLVRRHAAAVLGHTDPVAVPAGEAFKDLGFTSLTSVELRDRIAAATGLRLPAAYVFRHPTAEGIAGDLLHRLAPADGAHGSGNGASAASSSGRVRPAGDPGNALLNELARLEATLADAALEDGEFGSVTARLEDLLAKWKGSRAANGAAGTGAGAGSGTGSGTSDEHEADEAADRLRSASADQVFDFIDNELGVS</sequence>
<dbReference type="Gene3D" id="3.40.366.10">
    <property type="entry name" value="Malonyl-Coenzyme A Acyl Carrier Protein, domain 2"/>
    <property type="match status" value="1"/>
</dbReference>
<dbReference type="InterPro" id="IPR050091">
    <property type="entry name" value="PKS_NRPS_Biosynth_Enz"/>
</dbReference>
<dbReference type="EMBL" id="BAAAPE010000004">
    <property type="protein sequence ID" value="GAA2068281.1"/>
    <property type="molecule type" value="Genomic_DNA"/>
</dbReference>
<dbReference type="Pfam" id="PF08659">
    <property type="entry name" value="KR"/>
    <property type="match status" value="1"/>
</dbReference>
<dbReference type="InterPro" id="IPR020806">
    <property type="entry name" value="PKS_PP-bd"/>
</dbReference>
<dbReference type="InterPro" id="IPR049551">
    <property type="entry name" value="PKS_DH_C"/>
</dbReference>
<feature type="region of interest" description="N-terminal hotdog fold" evidence="8">
    <location>
        <begin position="236"/>
        <end position="364"/>
    </location>
</feature>
<evidence type="ECO:0000256" key="1">
    <source>
        <dbReference type="ARBA" id="ARBA00004792"/>
    </source>
</evidence>
<dbReference type="InterPro" id="IPR013968">
    <property type="entry name" value="PKS_KR"/>
</dbReference>
<dbReference type="Gene3D" id="1.10.1200.10">
    <property type="entry name" value="ACP-like"/>
    <property type="match status" value="1"/>
</dbReference>
<feature type="region of interest" description="Disordered" evidence="9">
    <location>
        <begin position="1135"/>
        <end position="1167"/>
    </location>
</feature>
<dbReference type="SMART" id="SM00827">
    <property type="entry name" value="PKS_AT"/>
    <property type="match status" value="1"/>
</dbReference>
<keyword evidence="5" id="KW-0045">Antibiotic biosynthesis</keyword>
<dbReference type="InterPro" id="IPR016035">
    <property type="entry name" value="Acyl_Trfase/lysoPLipase"/>
</dbReference>
<dbReference type="RefSeq" id="WP_425578125.1">
    <property type="nucleotide sequence ID" value="NZ_BAAAPE010000004.1"/>
</dbReference>
<dbReference type="InterPro" id="IPR020807">
    <property type="entry name" value="PKS_DH"/>
</dbReference>
<dbReference type="InterPro" id="IPR049552">
    <property type="entry name" value="PKS_DH_N"/>
</dbReference>
<evidence type="ECO:0000313" key="12">
    <source>
        <dbReference type="EMBL" id="GAA2068281.1"/>
    </source>
</evidence>
<dbReference type="SUPFAM" id="SSF47336">
    <property type="entry name" value="ACP-like"/>
    <property type="match status" value="1"/>
</dbReference>
<evidence type="ECO:0000259" key="10">
    <source>
        <dbReference type="PROSITE" id="PS50075"/>
    </source>
</evidence>
<feature type="region of interest" description="Disordered" evidence="9">
    <location>
        <begin position="325"/>
        <end position="382"/>
    </location>
</feature>
<evidence type="ECO:0000256" key="2">
    <source>
        <dbReference type="ARBA" id="ARBA00022450"/>
    </source>
</evidence>
<evidence type="ECO:0000313" key="13">
    <source>
        <dbReference type="Proteomes" id="UP001500016"/>
    </source>
</evidence>
<dbReference type="InterPro" id="IPR057326">
    <property type="entry name" value="KR_dom"/>
</dbReference>
<dbReference type="PROSITE" id="PS52019">
    <property type="entry name" value="PKS_MFAS_DH"/>
    <property type="match status" value="1"/>
</dbReference>
<evidence type="ECO:0000256" key="5">
    <source>
        <dbReference type="ARBA" id="ARBA00023194"/>
    </source>
</evidence>
<name>A0ABN2VP42_9ACTN</name>
<evidence type="ECO:0000256" key="7">
    <source>
        <dbReference type="ARBA" id="ARBA00023315"/>
    </source>
</evidence>
<keyword evidence="6" id="KW-0511">Multifunctional enzyme</keyword>
<evidence type="ECO:0008006" key="14">
    <source>
        <dbReference type="Google" id="ProtNLM"/>
    </source>
</evidence>
<dbReference type="Gene3D" id="3.30.70.3290">
    <property type="match status" value="1"/>
</dbReference>
<dbReference type="SMART" id="SM00823">
    <property type="entry name" value="PKS_PP"/>
    <property type="match status" value="1"/>
</dbReference>
<protein>
    <recommendedName>
        <fullName evidence="14">Carrier domain-containing protein</fullName>
    </recommendedName>
</protein>
<keyword evidence="3" id="KW-0597">Phosphoprotein</keyword>
<dbReference type="Proteomes" id="UP001500016">
    <property type="component" value="Unassembled WGS sequence"/>
</dbReference>
<keyword evidence="4" id="KW-0808">Transferase</keyword>
<dbReference type="SMART" id="SM00822">
    <property type="entry name" value="PKS_KR"/>
    <property type="match status" value="1"/>
</dbReference>
<evidence type="ECO:0000256" key="8">
    <source>
        <dbReference type="PROSITE-ProRule" id="PRU01363"/>
    </source>
</evidence>
<dbReference type="SMART" id="SM00826">
    <property type="entry name" value="PKS_DH"/>
    <property type="match status" value="1"/>
</dbReference>
<dbReference type="Pfam" id="PF00698">
    <property type="entry name" value="Acyl_transf_1"/>
    <property type="match status" value="1"/>
</dbReference>
<dbReference type="PANTHER" id="PTHR43775:SF51">
    <property type="entry name" value="INACTIVE PHENOLPHTHIOCEROL SYNTHESIS POLYKETIDE SYNTHASE TYPE I PKS1-RELATED"/>
    <property type="match status" value="1"/>
</dbReference>
<dbReference type="InterPro" id="IPR009081">
    <property type="entry name" value="PP-bd_ACP"/>
</dbReference>
<dbReference type="SUPFAM" id="SSF55048">
    <property type="entry name" value="Probable ACP-binding domain of malonyl-CoA ACP transacylase"/>
    <property type="match status" value="1"/>
</dbReference>
<dbReference type="Pfam" id="PF14765">
    <property type="entry name" value="PS-DH"/>
    <property type="match status" value="1"/>
</dbReference>
<feature type="compositionally biased region" description="Basic and acidic residues" evidence="9">
    <location>
        <begin position="1154"/>
        <end position="1167"/>
    </location>
</feature>
<dbReference type="SUPFAM" id="SSF51735">
    <property type="entry name" value="NAD(P)-binding Rossmann-fold domains"/>
    <property type="match status" value="2"/>
</dbReference>
<dbReference type="Gene3D" id="3.10.129.110">
    <property type="entry name" value="Polyketide synthase dehydratase"/>
    <property type="match status" value="1"/>
</dbReference>
<evidence type="ECO:0000256" key="6">
    <source>
        <dbReference type="ARBA" id="ARBA00023268"/>
    </source>
</evidence>
<dbReference type="InterPro" id="IPR001227">
    <property type="entry name" value="Ac_transferase_dom_sf"/>
</dbReference>
<dbReference type="SUPFAM" id="SSF52151">
    <property type="entry name" value="FabD/lysophospholipase-like"/>
    <property type="match status" value="1"/>
</dbReference>
<feature type="region of interest" description="Disordered" evidence="9">
    <location>
        <begin position="1069"/>
        <end position="1091"/>
    </location>
</feature>
<comment type="caution">
    <text evidence="8">Lacks conserved residue(s) required for the propagation of feature annotation.</text>
</comment>
<feature type="compositionally biased region" description="Gly residues" evidence="9">
    <location>
        <begin position="1139"/>
        <end position="1151"/>
    </location>
</feature>
<dbReference type="InterPro" id="IPR042104">
    <property type="entry name" value="PKS_dehydratase_sf"/>
</dbReference>
<comment type="caution">
    <text evidence="12">The sequence shown here is derived from an EMBL/GenBank/DDBJ whole genome shotgun (WGS) entry which is preliminary data.</text>
</comment>
<dbReference type="Pfam" id="PF21089">
    <property type="entry name" value="PKS_DH_N"/>
    <property type="match status" value="1"/>
</dbReference>
<dbReference type="InterPro" id="IPR049900">
    <property type="entry name" value="PKS_mFAS_DH"/>
</dbReference>